<organism evidence="2 3">
    <name type="scientific">Prunus persica</name>
    <name type="common">Peach</name>
    <name type="synonym">Amygdalus persica</name>
    <dbReference type="NCBI Taxonomy" id="3760"/>
    <lineage>
        <taxon>Eukaryota</taxon>
        <taxon>Viridiplantae</taxon>
        <taxon>Streptophyta</taxon>
        <taxon>Embryophyta</taxon>
        <taxon>Tracheophyta</taxon>
        <taxon>Spermatophyta</taxon>
        <taxon>Magnoliopsida</taxon>
        <taxon>eudicotyledons</taxon>
        <taxon>Gunneridae</taxon>
        <taxon>Pentapetalae</taxon>
        <taxon>rosids</taxon>
        <taxon>fabids</taxon>
        <taxon>Rosales</taxon>
        <taxon>Rosaceae</taxon>
        <taxon>Amygdaloideae</taxon>
        <taxon>Amygdaleae</taxon>
        <taxon>Prunus</taxon>
    </lineage>
</organism>
<reference evidence="2 3" key="1">
    <citation type="journal article" date="2013" name="Nat. Genet.">
        <title>The high-quality draft genome of peach (Prunus persica) identifies unique patterns of genetic diversity, domestication and genome evolution.</title>
        <authorList>
            <consortium name="International Peach Genome Initiative"/>
            <person name="Verde I."/>
            <person name="Abbott A.G."/>
            <person name="Scalabrin S."/>
            <person name="Jung S."/>
            <person name="Shu S."/>
            <person name="Marroni F."/>
            <person name="Zhebentyayeva T."/>
            <person name="Dettori M.T."/>
            <person name="Grimwood J."/>
            <person name="Cattonaro F."/>
            <person name="Zuccolo A."/>
            <person name="Rossini L."/>
            <person name="Jenkins J."/>
            <person name="Vendramin E."/>
            <person name="Meisel L.A."/>
            <person name="Decroocq V."/>
            <person name="Sosinski B."/>
            <person name="Prochnik S."/>
            <person name="Mitros T."/>
            <person name="Policriti A."/>
            <person name="Cipriani G."/>
            <person name="Dondini L."/>
            <person name="Ficklin S."/>
            <person name="Goodstein D.M."/>
            <person name="Xuan P."/>
            <person name="Del Fabbro C."/>
            <person name="Aramini V."/>
            <person name="Copetti D."/>
            <person name="Gonzalez S."/>
            <person name="Horner D.S."/>
            <person name="Falchi R."/>
            <person name="Lucas S."/>
            <person name="Mica E."/>
            <person name="Maldonado J."/>
            <person name="Lazzari B."/>
            <person name="Bielenberg D."/>
            <person name="Pirona R."/>
            <person name="Miculan M."/>
            <person name="Barakat A."/>
            <person name="Testolin R."/>
            <person name="Stella A."/>
            <person name="Tartarini S."/>
            <person name="Tonutti P."/>
            <person name="Arus P."/>
            <person name="Orellana A."/>
            <person name="Wells C."/>
            <person name="Main D."/>
            <person name="Vizzotto G."/>
            <person name="Silva H."/>
            <person name="Salamini F."/>
            <person name="Schmutz J."/>
            <person name="Morgante M."/>
            <person name="Rokhsar D.S."/>
        </authorList>
    </citation>
    <scope>NUCLEOTIDE SEQUENCE [LARGE SCALE GENOMIC DNA]</scope>
    <source>
        <strain evidence="3">cv. Nemared</strain>
    </source>
</reference>
<gene>
    <name evidence="2" type="ORF">PRUPE_1G242000</name>
</gene>
<name>A0A251R2H8_PRUPE</name>
<accession>A0A251R2H8</accession>
<sequence length="77" mass="8871">MLSFLFSPILTTKPVQTMWDRLLNSSLPYVLSSTIFSFSSCTIISFPVTFLFFSEKNFTVVIKLSHVIYRGYLVVYS</sequence>
<dbReference type="Proteomes" id="UP000006882">
    <property type="component" value="Chromosome G1"/>
</dbReference>
<evidence type="ECO:0000256" key="1">
    <source>
        <dbReference type="SAM" id="Phobius"/>
    </source>
</evidence>
<proteinExistence type="predicted"/>
<protein>
    <submittedName>
        <fullName evidence="2">Uncharacterized protein</fullName>
    </submittedName>
</protein>
<dbReference type="Gramene" id="ONI30282">
    <property type="protein sequence ID" value="ONI30282"/>
    <property type="gene ID" value="PRUPE_1G242000"/>
</dbReference>
<keyword evidence="1" id="KW-0472">Membrane</keyword>
<dbReference type="EMBL" id="CM007651">
    <property type="protein sequence ID" value="ONI30282.1"/>
    <property type="molecule type" value="Genomic_DNA"/>
</dbReference>
<evidence type="ECO:0000313" key="2">
    <source>
        <dbReference type="EMBL" id="ONI30282.1"/>
    </source>
</evidence>
<evidence type="ECO:0000313" key="3">
    <source>
        <dbReference type="Proteomes" id="UP000006882"/>
    </source>
</evidence>
<keyword evidence="1" id="KW-0812">Transmembrane</keyword>
<keyword evidence="3" id="KW-1185">Reference proteome</keyword>
<dbReference type="AlphaFoldDB" id="A0A251R2H8"/>
<feature type="transmembrane region" description="Helical" evidence="1">
    <location>
        <begin position="27"/>
        <end position="53"/>
    </location>
</feature>
<keyword evidence="1" id="KW-1133">Transmembrane helix</keyword>